<dbReference type="PANTHER" id="PTHR30383">
    <property type="entry name" value="THIOESTERASE 1/PROTEASE 1/LYSOPHOSPHOLIPASE L1"/>
    <property type="match status" value="1"/>
</dbReference>
<feature type="coiled-coil region" evidence="1">
    <location>
        <begin position="82"/>
        <end position="109"/>
    </location>
</feature>
<evidence type="ECO:0000256" key="2">
    <source>
        <dbReference type="SAM" id="SignalP"/>
    </source>
</evidence>
<feature type="chain" id="PRO_5034799860" description="SGNH hydrolase-type esterase domain-containing protein" evidence="2">
    <location>
        <begin position="18"/>
        <end position="360"/>
    </location>
</feature>
<evidence type="ECO:0008006" key="5">
    <source>
        <dbReference type="Google" id="ProtNLM"/>
    </source>
</evidence>
<reference evidence="3" key="2">
    <citation type="submission" date="2025-09" db="UniProtKB">
        <authorList>
            <consortium name="Ensembl"/>
        </authorList>
    </citation>
    <scope>IDENTIFICATION</scope>
</reference>
<dbReference type="Ensembl" id="ENSECRT00000026539.1">
    <property type="protein sequence ID" value="ENSECRP00000025996.1"/>
    <property type="gene ID" value="ENSECRG00000017565.1"/>
</dbReference>
<dbReference type="InterPro" id="IPR051532">
    <property type="entry name" value="Ester_Hydrolysis_Enzymes"/>
</dbReference>
<sequence>WQLWFVITVFSPSTCLSYTAIRFYQKNVYDINAFNQACGVGVKESETILGTRSRSWQPVPVDDGLKEPVVYEGYICKRCQLIQHLKIRVAELEEELTDLRCHRELADLAQVSFREIVCTPKVAREEIPDQTGRNRWVTVTRRKVKGAHCPGASTPELEVSNHYHVLVELNGVSDNSEVVGRDEEPQWATSKQVPKKREVVIVGDSIIRGFDAQVWSRERESRTVCCLPGAQVGDLPGKMDRLLARAGVDSVFIVHVGTNDIHKGRLSVLKSIFKELGAKLRSRTDKVVFSEVLPVPRASPGKIEEIRRLNAWLKFWCRVEGYRFMGHWDSFWNRWDLFRCDGLHLNWRGTNVLGLGVCVG</sequence>
<keyword evidence="2" id="KW-0732">Signal</keyword>
<dbReference type="Proteomes" id="UP000694620">
    <property type="component" value="Unassembled WGS sequence"/>
</dbReference>
<dbReference type="GO" id="GO:0004622">
    <property type="term" value="F:phosphatidylcholine lysophospholipase activity"/>
    <property type="evidence" value="ECO:0007669"/>
    <property type="project" value="TreeGrafter"/>
</dbReference>
<evidence type="ECO:0000256" key="1">
    <source>
        <dbReference type="SAM" id="Coils"/>
    </source>
</evidence>
<dbReference type="Gene3D" id="3.40.50.12690">
    <property type="match status" value="1"/>
</dbReference>
<organism evidence="3 4">
    <name type="scientific">Erpetoichthys calabaricus</name>
    <name type="common">Rope fish</name>
    <name type="synonym">Calamoichthys calabaricus</name>
    <dbReference type="NCBI Taxonomy" id="27687"/>
    <lineage>
        <taxon>Eukaryota</taxon>
        <taxon>Metazoa</taxon>
        <taxon>Chordata</taxon>
        <taxon>Craniata</taxon>
        <taxon>Vertebrata</taxon>
        <taxon>Euteleostomi</taxon>
        <taxon>Actinopterygii</taxon>
        <taxon>Polypteriformes</taxon>
        <taxon>Polypteridae</taxon>
        <taxon>Erpetoichthys</taxon>
    </lineage>
</organism>
<evidence type="ECO:0000313" key="3">
    <source>
        <dbReference type="Ensembl" id="ENSECRP00000025996.1"/>
    </source>
</evidence>
<dbReference type="AlphaFoldDB" id="A0A8C4T207"/>
<dbReference type="Gene3D" id="3.40.50.12700">
    <property type="match status" value="1"/>
</dbReference>
<reference evidence="3" key="1">
    <citation type="submission" date="2025-08" db="UniProtKB">
        <authorList>
            <consortium name="Ensembl"/>
        </authorList>
    </citation>
    <scope>IDENTIFICATION</scope>
</reference>
<evidence type="ECO:0000313" key="4">
    <source>
        <dbReference type="Proteomes" id="UP000694620"/>
    </source>
</evidence>
<dbReference type="GeneTree" id="ENSGT01150000287390"/>
<name>A0A8C4T207_ERPCA</name>
<protein>
    <recommendedName>
        <fullName evidence="5">SGNH hydrolase-type esterase domain-containing protein</fullName>
    </recommendedName>
</protein>
<feature type="signal peptide" evidence="2">
    <location>
        <begin position="1"/>
        <end position="17"/>
    </location>
</feature>
<dbReference type="SUPFAM" id="SSF52266">
    <property type="entry name" value="SGNH hydrolase"/>
    <property type="match status" value="1"/>
</dbReference>
<keyword evidence="1" id="KW-0175">Coiled coil</keyword>
<dbReference type="PANTHER" id="PTHR30383:SF5">
    <property type="entry name" value="SGNH HYDROLASE-TYPE ESTERASE DOMAIN-CONTAINING PROTEIN"/>
    <property type="match status" value="1"/>
</dbReference>
<proteinExistence type="predicted"/>
<keyword evidence="4" id="KW-1185">Reference proteome</keyword>
<accession>A0A8C4T207</accession>